<name>A0A452GR10_9SAUR</name>
<evidence type="ECO:0000313" key="2">
    <source>
        <dbReference type="Proteomes" id="UP000291020"/>
    </source>
</evidence>
<dbReference type="PANTHER" id="PTHR15045:SF1">
    <property type="entry name" value="FUCOSE-1-PHOSPHATE GUANYLYLTRANSFERASE"/>
    <property type="match status" value="1"/>
</dbReference>
<dbReference type="PANTHER" id="PTHR15045">
    <property type="entry name" value="FUCOSE-1-PHOSPHATE GUANYLYLTRANSFERASE"/>
    <property type="match status" value="1"/>
</dbReference>
<sequence length="147" mass="16305">MPAQAELDVLLQKATRRRLAKFDELRGKVTQTGEFWDVVVITAADKKQELAYQQQLSEKLKRKELPLGVHYHVFVDPPGPKIGNGGSTLHVLQCLEEIYGDKMTSLIIIIIHSDTDRCQVAVPDGGKSTYSRGASHICGLHLPLFLG</sequence>
<dbReference type="AlphaFoldDB" id="A0A452GR10"/>
<reference evidence="2" key="1">
    <citation type="journal article" date="2017" name="PLoS ONE">
        <title>The Agassiz's desert tortoise genome provides a resource for the conservation of a threatened species.</title>
        <authorList>
            <person name="Tollis M."/>
            <person name="DeNardo D.F."/>
            <person name="Cornelius J.A."/>
            <person name="Dolby G.A."/>
            <person name="Edwards T."/>
            <person name="Henen B.T."/>
            <person name="Karl A.E."/>
            <person name="Murphy R.W."/>
            <person name="Kusumi K."/>
        </authorList>
    </citation>
    <scope>NUCLEOTIDE SEQUENCE [LARGE SCALE GENOMIC DNA]</scope>
</reference>
<reference evidence="1" key="3">
    <citation type="submission" date="2025-09" db="UniProtKB">
        <authorList>
            <consortium name="Ensembl"/>
        </authorList>
    </citation>
    <scope>IDENTIFICATION</scope>
</reference>
<proteinExistence type="predicted"/>
<dbReference type="Ensembl" id="ENSGAGT00000005023.1">
    <property type="protein sequence ID" value="ENSGAGP00000004279.1"/>
    <property type="gene ID" value="ENSGAGG00000003539.1"/>
</dbReference>
<protein>
    <recommendedName>
        <fullName evidence="3">Fucose-1-phosphate guanylyltransferase</fullName>
    </recommendedName>
</protein>
<accession>A0A452GR10</accession>
<reference evidence="1" key="2">
    <citation type="submission" date="2025-08" db="UniProtKB">
        <authorList>
            <consortium name="Ensembl"/>
        </authorList>
    </citation>
    <scope>IDENTIFICATION</scope>
</reference>
<evidence type="ECO:0008006" key="3">
    <source>
        <dbReference type="Google" id="ProtNLM"/>
    </source>
</evidence>
<keyword evidence="2" id="KW-1185">Reference proteome</keyword>
<evidence type="ECO:0000313" key="1">
    <source>
        <dbReference type="Ensembl" id="ENSGAGP00000004279.1"/>
    </source>
</evidence>
<organism evidence="1 2">
    <name type="scientific">Gopherus agassizii</name>
    <name type="common">Agassiz's desert tortoise</name>
    <dbReference type="NCBI Taxonomy" id="38772"/>
    <lineage>
        <taxon>Eukaryota</taxon>
        <taxon>Metazoa</taxon>
        <taxon>Chordata</taxon>
        <taxon>Craniata</taxon>
        <taxon>Vertebrata</taxon>
        <taxon>Euteleostomi</taxon>
        <taxon>Archelosauria</taxon>
        <taxon>Testudinata</taxon>
        <taxon>Testudines</taxon>
        <taxon>Cryptodira</taxon>
        <taxon>Durocryptodira</taxon>
        <taxon>Testudinoidea</taxon>
        <taxon>Testudinidae</taxon>
        <taxon>Gopherus</taxon>
    </lineage>
</organism>
<dbReference type="Proteomes" id="UP000291020">
    <property type="component" value="Unassembled WGS sequence"/>
</dbReference>